<comment type="caution">
    <text evidence="1">The sequence shown here is derived from an EMBL/GenBank/DDBJ whole genome shotgun (WGS) entry which is preliminary data.</text>
</comment>
<sequence>MKGKALVKNRFFVGLFLLVVFLVVNSLILIKKENFNDLQFVDKIGLKGFLTFGKTSKDITKLPFPLSQSLVNSNLFHKFRFKSFKQYSKKDLTYDLSFDDKYCEEMVSDRELSISRDKLLPVDFEILQRNIYSNTFYKKLLEEAVHKHKSKIPIKKQWLRFGGSSVWLHDLQVHYMVSRLIFSPSGVPNKGIFSFLYVQIFDENWNELFQTLKVPEIVRIKQEGYTNDGFNDDVLLKTKLSSQNLQFPMILPIQFEYVLDSPYWGPEDPRIVKRNNPIFGFEEPVIVFNMKGIKLPNRVMYIYTPYSHDIKPLVKKDHSYASTEKNWTPFFSNQYLNADGKGTSKLNFLYSLKPLEVLTCDIDTAICEFVQKVEKDNINHFGSLRGGTQLESLPLNDILPENLRIKFPLGRQVYVGFARTHLNRCGCGESMYRPNLFLLIEDIDEGTGKSFFKIGEVSDFLDFDVQLPPWPKPELDDNGKLIETKLSVCDDKYRSVLIPNSIAYWDINSIKYKGINYPRDQFKQLSESVDSIDDVEFDDYLGVTLSAADSDVRIVHVKGLLNYIMNEPTLFDKKDVVQYDFLLKLSTDFNERCSEMASKEYCVAYGKANPPIISEEEKKKQEEEKQKQKDEKEKEEKEQKEKEQKEKDEKEQKEKEQKEKEQKEKEEKEKAKQEGSKDQGKEGHDESKGQSKDDSKDQVKEESKDKPENKDNQDSNHKNNPEN</sequence>
<dbReference type="Proteomes" id="UP001152531">
    <property type="component" value="Unassembled WGS sequence"/>
</dbReference>
<name>A0ACA9YFF5_9ASCO</name>
<proteinExistence type="predicted"/>
<accession>A0ACA9YFF5</accession>
<evidence type="ECO:0000313" key="2">
    <source>
        <dbReference type="Proteomes" id="UP001152531"/>
    </source>
</evidence>
<organism evidence="1 2">
    <name type="scientific">[Candida] jaroonii</name>
    <dbReference type="NCBI Taxonomy" id="467808"/>
    <lineage>
        <taxon>Eukaryota</taxon>
        <taxon>Fungi</taxon>
        <taxon>Dikarya</taxon>
        <taxon>Ascomycota</taxon>
        <taxon>Saccharomycotina</taxon>
        <taxon>Pichiomycetes</taxon>
        <taxon>Debaryomycetaceae</taxon>
        <taxon>Yamadazyma</taxon>
    </lineage>
</organism>
<protein>
    <submittedName>
        <fullName evidence="1">Beta-mannosyltransferase 7</fullName>
    </submittedName>
</protein>
<reference evidence="1" key="1">
    <citation type="submission" date="2022-06" db="EMBL/GenBank/DDBJ databases">
        <authorList>
            <person name="Legras J.-L."/>
            <person name="Devillers H."/>
            <person name="Grondin C."/>
        </authorList>
    </citation>
    <scope>NUCLEOTIDE SEQUENCE</scope>
    <source>
        <strain evidence="1">CLIB 1444</strain>
    </source>
</reference>
<dbReference type="EMBL" id="CALSDN010000018">
    <property type="protein sequence ID" value="CAH6723654.1"/>
    <property type="molecule type" value="Genomic_DNA"/>
</dbReference>
<keyword evidence="2" id="KW-1185">Reference proteome</keyword>
<evidence type="ECO:0000313" key="1">
    <source>
        <dbReference type="EMBL" id="CAH6723654.1"/>
    </source>
</evidence>
<gene>
    <name evidence="1" type="ORF">CLIB1444_18S00386</name>
</gene>